<keyword evidence="5" id="KW-1185">Reference proteome</keyword>
<sequence length="366" mass="40618">MTAYFVHLNASMDHSYPYWNFGAAGKCHHDREYFAHQIGFVPLNIFIYQWEAEPDNVLSARLDGVLGGLERDDVVVAQWPFSDGNSRWFDMFVQRVHSFGAKLVFVIDDIAAWRTATPGEGELEREVTRIGMADALVVHSAAMYQRLVQQAQSFHVTMPSVVTAYGVSGYEMGETNVHRQLDGGIDYAGDLSQANYLEHVAADLPFNVYGVAPGDKGEAWSDAKQLRLHPRADPEAVGYILNGAFGLIWYSTSYPGVTGVLGEYMRYNTPAKLGMYLAANEPVIIWRGAAHAEFVAQQGVGIVIDQLDELPRLLANVTPADYDRLHQNAKRIGRAVRNGVFLKKALLDVLVMLADHATQGGNVWTR</sequence>
<dbReference type="InterPro" id="IPR058591">
    <property type="entry name" value="Gtf3_N"/>
</dbReference>
<proteinExistence type="predicted"/>
<dbReference type="Pfam" id="PF26337">
    <property type="entry name" value="Gtf3_C"/>
    <property type="match status" value="1"/>
</dbReference>
<evidence type="ECO:0000313" key="4">
    <source>
        <dbReference type="EMBL" id="WDF83078.1"/>
    </source>
</evidence>
<dbReference type="Pfam" id="PF26334">
    <property type="entry name" value="Gtf3_N"/>
    <property type="match status" value="1"/>
</dbReference>
<dbReference type="Proteomes" id="UP001220377">
    <property type="component" value="Chromosome"/>
</dbReference>
<evidence type="ECO:0000259" key="3">
    <source>
        <dbReference type="Pfam" id="PF26337"/>
    </source>
</evidence>
<evidence type="ECO:0000259" key="2">
    <source>
        <dbReference type="Pfam" id="PF26334"/>
    </source>
</evidence>
<feature type="domain" description="Glucosyltransferase 3-like N-terminal" evidence="2">
    <location>
        <begin position="19"/>
        <end position="150"/>
    </location>
</feature>
<dbReference type="Gene3D" id="3.40.50.2000">
    <property type="entry name" value="Glycogen Phosphorylase B"/>
    <property type="match status" value="2"/>
</dbReference>
<name>A0ABY7WUE5_9LACO</name>
<gene>
    <name evidence="4" type="ORF">PQ472_02270</name>
</gene>
<evidence type="ECO:0000313" key="5">
    <source>
        <dbReference type="Proteomes" id="UP001220377"/>
    </source>
</evidence>
<protein>
    <submittedName>
        <fullName evidence="4">Glycosyltransferase</fullName>
    </submittedName>
</protein>
<feature type="domain" description="Glucosyltransferase 3-like C-terminal" evidence="3">
    <location>
        <begin position="185"/>
        <end position="348"/>
    </location>
</feature>
<dbReference type="PIRSF" id="PIRSF007023">
    <property type="entry name" value="UDP-Galf_transf"/>
    <property type="match status" value="1"/>
</dbReference>
<accession>A0ABY7WUE5</accession>
<evidence type="ECO:0000256" key="1">
    <source>
        <dbReference type="ARBA" id="ARBA00022679"/>
    </source>
</evidence>
<dbReference type="RefSeq" id="WP_274260984.1">
    <property type="nucleotide sequence ID" value="NZ_CP117884.1"/>
</dbReference>
<organism evidence="4 5">
    <name type="scientific">Lacticaseibacillus pabuli</name>
    <dbReference type="NCBI Taxonomy" id="3025672"/>
    <lineage>
        <taxon>Bacteria</taxon>
        <taxon>Bacillati</taxon>
        <taxon>Bacillota</taxon>
        <taxon>Bacilli</taxon>
        <taxon>Lactobacillales</taxon>
        <taxon>Lactobacillaceae</taxon>
        <taxon>Lacticaseibacillus</taxon>
    </lineage>
</organism>
<dbReference type="EMBL" id="CP117884">
    <property type="protein sequence ID" value="WDF83078.1"/>
    <property type="molecule type" value="Genomic_DNA"/>
</dbReference>
<dbReference type="InterPro" id="IPR058592">
    <property type="entry name" value="Gtf3_C"/>
</dbReference>
<reference evidence="4 5" key="1">
    <citation type="submission" date="2023-02" db="EMBL/GenBank/DDBJ databases">
        <title>Genome sequence of Lacticaseibacillus sp. KACC 23028.</title>
        <authorList>
            <person name="Kim S."/>
            <person name="Heo J."/>
            <person name="Kwon S.-W."/>
        </authorList>
    </citation>
    <scope>NUCLEOTIDE SEQUENCE [LARGE SCALE GENOMIC DNA]</scope>
    <source>
        <strain evidence="4 5">KACC 23028</strain>
    </source>
</reference>
<keyword evidence="1" id="KW-0808">Transferase</keyword>